<keyword evidence="5" id="KW-0964">Secreted</keyword>
<dbReference type="InterPro" id="IPR036179">
    <property type="entry name" value="Ig-like_dom_sf"/>
</dbReference>
<reference evidence="10" key="1">
    <citation type="thesis" date="2021" institute="BYU ScholarsArchive" country="Provo, UT, USA">
        <title>Applications of and Algorithms for Genome Assembly and Genomic Analyses with an Emphasis on Marine Teleosts.</title>
        <authorList>
            <person name="Pickett B.D."/>
        </authorList>
    </citation>
    <scope>NUCLEOTIDE SEQUENCE</scope>
    <source>
        <strain evidence="10">HI-2016</strain>
    </source>
</reference>
<dbReference type="PROSITE" id="PS50835">
    <property type="entry name" value="IG_LIKE"/>
    <property type="match status" value="1"/>
</dbReference>
<feature type="signal peptide" evidence="8">
    <location>
        <begin position="1"/>
        <end position="18"/>
    </location>
</feature>
<dbReference type="PANTHER" id="PTHR19944">
    <property type="entry name" value="MHC CLASS II-RELATED"/>
    <property type="match status" value="1"/>
</dbReference>
<dbReference type="Pfam" id="PF07654">
    <property type="entry name" value="C1-set"/>
    <property type="match status" value="1"/>
</dbReference>
<dbReference type="AlphaFoldDB" id="A0A8T2MLG9"/>
<feature type="domain" description="Ig-like" evidence="9">
    <location>
        <begin position="23"/>
        <end position="110"/>
    </location>
</feature>
<dbReference type="OrthoDB" id="9949628at2759"/>
<dbReference type="GO" id="GO:0005576">
    <property type="term" value="C:extracellular region"/>
    <property type="evidence" value="ECO:0007669"/>
    <property type="project" value="UniProtKB-SubCell"/>
</dbReference>
<protein>
    <recommendedName>
        <fullName evidence="3">Beta-2-microglobulin</fullName>
    </recommendedName>
</protein>
<dbReference type="Gene3D" id="2.60.40.10">
    <property type="entry name" value="Immunoglobulins"/>
    <property type="match status" value="1"/>
</dbReference>
<comment type="subcellular location">
    <subcellularLocation>
        <location evidence="1">Secreted</location>
    </subcellularLocation>
</comment>
<comment type="similarity">
    <text evidence="2">Belongs to the beta-2-microglobulin family.</text>
</comment>
<proteinExistence type="inferred from homology"/>
<evidence type="ECO:0000256" key="2">
    <source>
        <dbReference type="ARBA" id="ARBA00009564"/>
    </source>
</evidence>
<evidence type="ECO:0000256" key="7">
    <source>
        <dbReference type="ARBA" id="ARBA00023319"/>
    </source>
</evidence>
<dbReference type="InterPro" id="IPR003597">
    <property type="entry name" value="Ig_C1-set"/>
</dbReference>
<dbReference type="GO" id="GO:0002474">
    <property type="term" value="P:antigen processing and presentation of peptide antigen via MHC class I"/>
    <property type="evidence" value="ECO:0007669"/>
    <property type="project" value="UniProtKB-KW"/>
</dbReference>
<dbReference type="Proteomes" id="UP000824540">
    <property type="component" value="Unassembled WGS sequence"/>
</dbReference>
<dbReference type="PANTHER" id="PTHR19944:SF62">
    <property type="entry name" value="BETA-2-MICROGLOBULIN"/>
    <property type="match status" value="1"/>
</dbReference>
<evidence type="ECO:0000256" key="5">
    <source>
        <dbReference type="ARBA" id="ARBA00022525"/>
    </source>
</evidence>
<keyword evidence="7" id="KW-0393">Immunoglobulin domain</keyword>
<dbReference type="PROSITE" id="PS00290">
    <property type="entry name" value="IG_MHC"/>
    <property type="match status" value="1"/>
</dbReference>
<dbReference type="InterPro" id="IPR003006">
    <property type="entry name" value="Ig/MHC_CS"/>
</dbReference>
<evidence type="ECO:0000313" key="10">
    <source>
        <dbReference type="EMBL" id="KAG9328436.1"/>
    </source>
</evidence>
<comment type="caution">
    <text evidence="10">The sequence shown here is derived from an EMBL/GenBank/DDBJ whole genome shotgun (WGS) entry which is preliminary data.</text>
</comment>
<dbReference type="EMBL" id="JAFBMS010002238">
    <property type="protein sequence ID" value="KAG9328436.1"/>
    <property type="molecule type" value="Genomic_DNA"/>
</dbReference>
<dbReference type="SUPFAM" id="SSF48726">
    <property type="entry name" value="Immunoglobulin"/>
    <property type="match status" value="1"/>
</dbReference>
<evidence type="ECO:0000259" key="9">
    <source>
        <dbReference type="PROSITE" id="PS50835"/>
    </source>
</evidence>
<gene>
    <name evidence="10" type="ORF">JZ751_013961</name>
</gene>
<dbReference type="InterPro" id="IPR013783">
    <property type="entry name" value="Ig-like_fold"/>
</dbReference>
<sequence length="129" mass="14280">MKVLLLVALSVMALAVNAKESPPKVEVYSKNPGKYGVPNTLICHVSGFHPPDISITLLQDGVEIPDPKQSDLAFEQTWQFHLTRTVPFTPVDGKSYTCKVRHMQSVKTYTWGFSSIKPSSLYSVPLESS</sequence>
<feature type="chain" id="PRO_5035807424" description="Beta-2-microglobulin" evidence="8">
    <location>
        <begin position="19"/>
        <end position="129"/>
    </location>
</feature>
<dbReference type="InterPro" id="IPR007110">
    <property type="entry name" value="Ig-like_dom"/>
</dbReference>
<evidence type="ECO:0000256" key="4">
    <source>
        <dbReference type="ARBA" id="ARBA00022451"/>
    </source>
</evidence>
<keyword evidence="8" id="KW-0732">Signal</keyword>
<dbReference type="GO" id="GO:0042612">
    <property type="term" value="C:MHC class I protein complex"/>
    <property type="evidence" value="ECO:0007669"/>
    <property type="project" value="UniProtKB-KW"/>
</dbReference>
<keyword evidence="6" id="KW-0391">Immunity</keyword>
<evidence type="ECO:0000256" key="3">
    <source>
        <dbReference type="ARBA" id="ARBA00018767"/>
    </source>
</evidence>
<accession>A0A8T2MLG9</accession>
<name>A0A8T2MLG9_9TELE</name>
<dbReference type="SMART" id="SM00407">
    <property type="entry name" value="IGc1"/>
    <property type="match status" value="1"/>
</dbReference>
<keyword evidence="4" id="KW-0490">MHC I</keyword>
<evidence type="ECO:0000313" key="11">
    <source>
        <dbReference type="Proteomes" id="UP000824540"/>
    </source>
</evidence>
<dbReference type="InterPro" id="IPR050160">
    <property type="entry name" value="MHC/Immunoglobulin"/>
</dbReference>
<keyword evidence="11" id="KW-1185">Reference proteome</keyword>
<evidence type="ECO:0000256" key="6">
    <source>
        <dbReference type="ARBA" id="ARBA00022859"/>
    </source>
</evidence>
<evidence type="ECO:0000256" key="8">
    <source>
        <dbReference type="SAM" id="SignalP"/>
    </source>
</evidence>
<organism evidence="10 11">
    <name type="scientific">Albula glossodonta</name>
    <name type="common">roundjaw bonefish</name>
    <dbReference type="NCBI Taxonomy" id="121402"/>
    <lineage>
        <taxon>Eukaryota</taxon>
        <taxon>Metazoa</taxon>
        <taxon>Chordata</taxon>
        <taxon>Craniata</taxon>
        <taxon>Vertebrata</taxon>
        <taxon>Euteleostomi</taxon>
        <taxon>Actinopterygii</taxon>
        <taxon>Neopterygii</taxon>
        <taxon>Teleostei</taxon>
        <taxon>Albuliformes</taxon>
        <taxon>Albulidae</taxon>
        <taxon>Albula</taxon>
    </lineage>
</organism>
<evidence type="ECO:0000256" key="1">
    <source>
        <dbReference type="ARBA" id="ARBA00004613"/>
    </source>
</evidence>